<dbReference type="EMBL" id="CP000588">
    <property type="protein sequence ID" value="ABO97615.1"/>
    <property type="molecule type" value="Genomic_DNA"/>
</dbReference>
<dbReference type="Gramene" id="ABO97615">
    <property type="protein sequence ID" value="ABO97615"/>
    <property type="gene ID" value="OSTLU_33009"/>
</dbReference>
<dbReference type="TCDB" id="1.A.46.2.9">
    <property type="family name" value="the anion channel-forming bestrophin (bestrophin) family"/>
</dbReference>
<dbReference type="Proteomes" id="UP000001568">
    <property type="component" value="Chromosome 8"/>
</dbReference>
<keyword evidence="3 7" id="KW-0812">Transmembrane</keyword>
<keyword evidence="2" id="KW-0813">Transport</keyword>
<evidence type="ECO:0000256" key="5">
    <source>
        <dbReference type="ARBA" id="ARBA00023065"/>
    </source>
</evidence>
<feature type="transmembrane region" description="Helical" evidence="7">
    <location>
        <begin position="622"/>
        <end position="639"/>
    </location>
</feature>
<dbReference type="Pfam" id="PF25539">
    <property type="entry name" value="Bestrophin_2"/>
    <property type="match status" value="3"/>
</dbReference>
<feature type="transmembrane region" description="Helical" evidence="7">
    <location>
        <begin position="770"/>
        <end position="791"/>
    </location>
</feature>
<dbReference type="PANTHER" id="PTHR33281">
    <property type="entry name" value="UPF0187 PROTEIN YNEE"/>
    <property type="match status" value="1"/>
</dbReference>
<comment type="subcellular location">
    <subcellularLocation>
        <location evidence="1">Membrane</location>
        <topology evidence="1">Multi-pass membrane protein</topology>
    </subcellularLocation>
</comment>
<dbReference type="GO" id="GO:0005254">
    <property type="term" value="F:chloride channel activity"/>
    <property type="evidence" value="ECO:0007669"/>
    <property type="project" value="InterPro"/>
</dbReference>
<dbReference type="GeneID" id="5003269"/>
<sequence>MACVSRVTPQIALAGVVGAGAQWLKLSACDETQRYSTTCRYAFTIEAHYAVSAVLSFLLVFRAVQAFRRFEDGKFAMIDVKDALRNLASVTDVEAREPASGSIASMFSSKDHHTPTTIEELQSEIRRLCNLTFAFMRQALRESRFGVVDAGVRGGKRDVSTESLLHRDDDGTPNVSNLTKRDERTEYAKLAVENRPDAVMIDALTRIETMHRAGVLSERAAMEAFRESQRALDAYRQAMLIIETPTPKQYSHTVTVLLFAFIFSAPFALSSLMDWRTPLVSATLAWLFYGVNEIASTLEDPFKWVLPAHPLNVIARRIEREMDAFKMSKDVVGIDVDDEPLSVDSMNYRRWRNPFWFVIDCFAWEKTTLPHIGRQIGLAAVVGIGAQLLKILVCGWNVTDSSQCLVTFDLSAHRILAMPISLLLVINTDWGYERFISSKKLVVSMQNSLRSLTACSAIFTTAKNDDLSAVEADAREVQRLSNVMYGFARIAVRELISRDPSGNTVKLDDILTMDKFGGACKLCDLVRESEHPELKSLPVHAFPTWVGMRLNAIFEEYGRSGAMTERFSAEAYRKVCNSLQAMQGLMRVVSTPVPNRFRHLLQVLLFFYVFTMPFVLSVSYQWITSVPVILVALAFYGIAETSTSMMEPFSWTGPRHDLSGMGSRMFTRHERLGAFAMKMRGSDDTWVKLMDEAKILGDHLSTAGGLYRESLGANRSKKSLLAAPSIRVKNISNYEKEFKTGAIKNMQALRTGWSFVSCVFHVRNTVVPQIALQIALTGAVSVLANFLKIHWCGSSVSNVTQCSFTFDDKAHVMSGSIIGFTLVFRLMFSYSRYYDGKGLVGVMVNSLRCLNLDHLLSWSKKLTMMSRRFVGYHACLWRSCGKPFVSVATASSLSR</sequence>
<protein>
    <submittedName>
        <fullName evidence="8">Uncharacterized protein</fullName>
    </submittedName>
</protein>
<evidence type="ECO:0000313" key="9">
    <source>
        <dbReference type="Proteomes" id="UP000001568"/>
    </source>
</evidence>
<dbReference type="KEGG" id="olu:OSTLU_33009"/>
<evidence type="ECO:0000256" key="4">
    <source>
        <dbReference type="ARBA" id="ARBA00022989"/>
    </source>
</evidence>
<keyword evidence="9" id="KW-1185">Reference proteome</keyword>
<evidence type="ECO:0000313" key="8">
    <source>
        <dbReference type="EMBL" id="ABO97615.1"/>
    </source>
</evidence>
<dbReference type="InterPro" id="IPR044669">
    <property type="entry name" value="YneE/VCCN1/2-like"/>
</dbReference>
<reference evidence="8 9" key="1">
    <citation type="journal article" date="2007" name="Proc. Natl. Acad. Sci. U.S.A.">
        <title>The tiny eukaryote Ostreococcus provides genomic insights into the paradox of plankton speciation.</title>
        <authorList>
            <person name="Palenik B."/>
            <person name="Grimwood J."/>
            <person name="Aerts A."/>
            <person name="Rouze P."/>
            <person name="Salamov A."/>
            <person name="Putnam N."/>
            <person name="Dupont C."/>
            <person name="Jorgensen R."/>
            <person name="Derelle E."/>
            <person name="Rombauts S."/>
            <person name="Zhou K."/>
            <person name="Otillar R."/>
            <person name="Merchant S.S."/>
            <person name="Podell S."/>
            <person name="Gaasterland T."/>
            <person name="Napoli C."/>
            <person name="Gendler K."/>
            <person name="Manuell A."/>
            <person name="Tai V."/>
            <person name="Vallon O."/>
            <person name="Piganeau G."/>
            <person name="Jancek S."/>
            <person name="Heijde M."/>
            <person name="Jabbari K."/>
            <person name="Bowler C."/>
            <person name="Lohr M."/>
            <person name="Robbens S."/>
            <person name="Werner G."/>
            <person name="Dubchak I."/>
            <person name="Pazour G.J."/>
            <person name="Ren Q."/>
            <person name="Paulsen I."/>
            <person name="Delwiche C."/>
            <person name="Schmutz J."/>
            <person name="Rokhsar D."/>
            <person name="Van de Peer Y."/>
            <person name="Moreau H."/>
            <person name="Grigoriev I.V."/>
        </authorList>
    </citation>
    <scope>NUCLEOTIDE SEQUENCE [LARGE SCALE GENOMIC DNA]</scope>
    <source>
        <strain evidence="8 9">CCE9901</strain>
    </source>
</reference>
<dbReference type="STRING" id="436017.A4S185"/>
<evidence type="ECO:0000256" key="3">
    <source>
        <dbReference type="ARBA" id="ARBA00022692"/>
    </source>
</evidence>
<keyword evidence="5" id="KW-0406">Ion transport</keyword>
<keyword evidence="4 7" id="KW-1133">Transmembrane helix</keyword>
<evidence type="ECO:0000256" key="7">
    <source>
        <dbReference type="SAM" id="Phobius"/>
    </source>
</evidence>
<dbReference type="AlphaFoldDB" id="A4S185"/>
<accession>A4S185</accession>
<gene>
    <name evidence="8" type="ORF">OSTLU_33009</name>
</gene>
<keyword evidence="6 7" id="KW-0472">Membrane</keyword>
<feature type="transmembrane region" description="Helical" evidence="7">
    <location>
        <begin position="811"/>
        <end position="828"/>
    </location>
</feature>
<dbReference type="OrthoDB" id="497443at2759"/>
<dbReference type="GO" id="GO:0005886">
    <property type="term" value="C:plasma membrane"/>
    <property type="evidence" value="ECO:0007669"/>
    <property type="project" value="UniProtKB-SubCell"/>
</dbReference>
<evidence type="ECO:0000256" key="1">
    <source>
        <dbReference type="ARBA" id="ARBA00004141"/>
    </source>
</evidence>
<organism evidence="8 9">
    <name type="scientific">Ostreococcus lucimarinus (strain CCE9901)</name>
    <dbReference type="NCBI Taxonomy" id="436017"/>
    <lineage>
        <taxon>Eukaryota</taxon>
        <taxon>Viridiplantae</taxon>
        <taxon>Chlorophyta</taxon>
        <taxon>Mamiellophyceae</taxon>
        <taxon>Mamiellales</taxon>
        <taxon>Bathycoccaceae</taxon>
        <taxon>Ostreococcus</taxon>
    </lineage>
</organism>
<evidence type="ECO:0000256" key="2">
    <source>
        <dbReference type="ARBA" id="ARBA00022448"/>
    </source>
</evidence>
<name>A4S185_OSTLU</name>
<dbReference type="PANTHER" id="PTHR33281:SF20">
    <property type="match status" value="1"/>
</dbReference>
<proteinExistence type="predicted"/>
<dbReference type="RefSeq" id="XP_001419322.1">
    <property type="nucleotide sequence ID" value="XM_001419285.1"/>
</dbReference>
<dbReference type="HOGENOM" id="CLU_323235_0_0_1"/>
<evidence type="ECO:0000256" key="6">
    <source>
        <dbReference type="ARBA" id="ARBA00023136"/>
    </source>
</evidence>